<dbReference type="Proteomes" id="UP001604277">
    <property type="component" value="Unassembled WGS sequence"/>
</dbReference>
<comment type="caution">
    <text evidence="3">The sequence shown here is derived from an EMBL/GenBank/DDBJ whole genome shotgun (WGS) entry which is preliminary data.</text>
</comment>
<gene>
    <name evidence="3" type="ORF">Fot_21601</name>
</gene>
<accession>A0ABD1UVB1</accession>
<dbReference type="PANTHER" id="PTHR31902">
    <property type="entry name" value="ACTIN PATCHES DISTAL PROTEIN 1"/>
    <property type="match status" value="1"/>
</dbReference>
<keyword evidence="4" id="KW-1185">Reference proteome</keyword>
<dbReference type="InterPro" id="IPR036249">
    <property type="entry name" value="Thioredoxin-like_sf"/>
</dbReference>
<evidence type="ECO:0000256" key="2">
    <source>
        <dbReference type="SAM" id="Phobius"/>
    </source>
</evidence>
<dbReference type="PANTHER" id="PTHR31902:SF10">
    <property type="entry name" value="SUCRASE_FERREDOXIN-LIKE FAMILY PROTEIN"/>
    <property type="match status" value="1"/>
</dbReference>
<keyword evidence="2" id="KW-0472">Membrane</keyword>
<dbReference type="SUPFAM" id="SSF52833">
    <property type="entry name" value="Thioredoxin-like"/>
    <property type="match status" value="1"/>
</dbReference>
<evidence type="ECO:0000313" key="3">
    <source>
        <dbReference type="EMBL" id="KAL2529000.1"/>
    </source>
</evidence>
<keyword evidence="2" id="KW-1133">Transmembrane helix</keyword>
<dbReference type="EMBL" id="JBFOLJ010000006">
    <property type="protein sequence ID" value="KAL2529000.1"/>
    <property type="molecule type" value="Genomic_DNA"/>
</dbReference>
<dbReference type="CDD" id="cd03062">
    <property type="entry name" value="TRX_Fd_Sucrase"/>
    <property type="match status" value="1"/>
</dbReference>
<dbReference type="Pfam" id="PF06999">
    <property type="entry name" value="Suc_Fer-like"/>
    <property type="match status" value="1"/>
</dbReference>
<evidence type="ECO:0000313" key="4">
    <source>
        <dbReference type="Proteomes" id="UP001604277"/>
    </source>
</evidence>
<keyword evidence="2" id="KW-0812">Transmembrane</keyword>
<dbReference type="FunFam" id="3.40.30.10:FF:000213">
    <property type="entry name" value="APD1p protein"/>
    <property type="match status" value="1"/>
</dbReference>
<organism evidence="3 4">
    <name type="scientific">Forsythia ovata</name>
    <dbReference type="NCBI Taxonomy" id="205694"/>
    <lineage>
        <taxon>Eukaryota</taxon>
        <taxon>Viridiplantae</taxon>
        <taxon>Streptophyta</taxon>
        <taxon>Embryophyta</taxon>
        <taxon>Tracheophyta</taxon>
        <taxon>Spermatophyta</taxon>
        <taxon>Magnoliopsida</taxon>
        <taxon>eudicotyledons</taxon>
        <taxon>Gunneridae</taxon>
        <taxon>Pentapetalae</taxon>
        <taxon>asterids</taxon>
        <taxon>lamiids</taxon>
        <taxon>Lamiales</taxon>
        <taxon>Oleaceae</taxon>
        <taxon>Forsythieae</taxon>
        <taxon>Forsythia</taxon>
    </lineage>
</organism>
<sequence>MSDGDVLVFPEMIIYRGVKDSDVDRFVEDVLVNGKLLASGVQEFLTGTYVFVCAHNNRDRRCGVCGPVLIEKFKEEIVTKDLQSQVVVTACSHVGGHKYAGNVIIFSADAEGKISGNWYGYVTPNDVSELIDQQIKKGEIIERIWRGRMGAPVEETEKVEEPKLANGTNLNNNEKQPQESGTEEKESVGSCCQGANGFSCCRDENFEEKPAKKGPGRLSCWTGKWEQREILTAVAVVGAVATVAVAYGLYRRSR</sequence>
<dbReference type="InterPro" id="IPR009737">
    <property type="entry name" value="Aim32/Apd1-like"/>
</dbReference>
<feature type="region of interest" description="Disordered" evidence="1">
    <location>
        <begin position="153"/>
        <end position="187"/>
    </location>
</feature>
<name>A0ABD1UVB1_9LAMI</name>
<protein>
    <submittedName>
        <fullName evidence="3">Sucrase/ferredoxin-like family protein</fullName>
    </submittedName>
</protein>
<dbReference type="Gene3D" id="3.40.30.10">
    <property type="entry name" value="Glutaredoxin"/>
    <property type="match status" value="1"/>
</dbReference>
<feature type="transmembrane region" description="Helical" evidence="2">
    <location>
        <begin position="230"/>
        <end position="250"/>
    </location>
</feature>
<feature type="compositionally biased region" description="Polar residues" evidence="1">
    <location>
        <begin position="166"/>
        <end position="180"/>
    </location>
</feature>
<proteinExistence type="predicted"/>
<reference evidence="4" key="1">
    <citation type="submission" date="2024-07" db="EMBL/GenBank/DDBJ databases">
        <title>Two chromosome-level genome assemblies of Korean endemic species Abeliophyllum distichum and Forsythia ovata (Oleaceae).</title>
        <authorList>
            <person name="Jang H."/>
        </authorList>
    </citation>
    <scope>NUCLEOTIDE SEQUENCE [LARGE SCALE GENOMIC DNA]</scope>
</reference>
<evidence type="ECO:0000256" key="1">
    <source>
        <dbReference type="SAM" id="MobiDB-lite"/>
    </source>
</evidence>
<dbReference type="AlphaFoldDB" id="A0ABD1UVB1"/>